<dbReference type="EMBL" id="JAJSOW010000108">
    <property type="protein sequence ID" value="KAI9153064.1"/>
    <property type="molecule type" value="Genomic_DNA"/>
</dbReference>
<comment type="caution">
    <text evidence="1">The sequence shown here is derived from an EMBL/GenBank/DDBJ whole genome shotgun (WGS) entry which is preliminary data.</text>
</comment>
<organism evidence="1 2">
    <name type="scientific">Acer negundo</name>
    <name type="common">Box elder</name>
    <dbReference type="NCBI Taxonomy" id="4023"/>
    <lineage>
        <taxon>Eukaryota</taxon>
        <taxon>Viridiplantae</taxon>
        <taxon>Streptophyta</taxon>
        <taxon>Embryophyta</taxon>
        <taxon>Tracheophyta</taxon>
        <taxon>Spermatophyta</taxon>
        <taxon>Magnoliopsida</taxon>
        <taxon>eudicotyledons</taxon>
        <taxon>Gunneridae</taxon>
        <taxon>Pentapetalae</taxon>
        <taxon>rosids</taxon>
        <taxon>malvids</taxon>
        <taxon>Sapindales</taxon>
        <taxon>Sapindaceae</taxon>
        <taxon>Hippocastanoideae</taxon>
        <taxon>Acereae</taxon>
        <taxon>Acer</taxon>
    </lineage>
</organism>
<dbReference type="Gene3D" id="3.30.420.40">
    <property type="match status" value="1"/>
</dbReference>
<dbReference type="Pfam" id="PF00022">
    <property type="entry name" value="Actin"/>
    <property type="match status" value="1"/>
</dbReference>
<reference evidence="1" key="1">
    <citation type="journal article" date="2022" name="Plant J.">
        <title>Strategies of tolerance reflected in two North American maple genomes.</title>
        <authorList>
            <person name="McEvoy S.L."/>
            <person name="Sezen U.U."/>
            <person name="Trouern-Trend A."/>
            <person name="McMahon S.M."/>
            <person name="Schaberg P.G."/>
            <person name="Yang J."/>
            <person name="Wegrzyn J.L."/>
            <person name="Swenson N.G."/>
        </authorList>
    </citation>
    <scope>NUCLEOTIDE SEQUENCE</scope>
    <source>
        <strain evidence="1">91603</strain>
    </source>
</reference>
<dbReference type="SUPFAM" id="SSF53067">
    <property type="entry name" value="Actin-like ATPase domain"/>
    <property type="match status" value="1"/>
</dbReference>
<dbReference type="Proteomes" id="UP001064489">
    <property type="component" value="Chromosome 11"/>
</dbReference>
<dbReference type="InterPro" id="IPR004000">
    <property type="entry name" value="Actin"/>
</dbReference>
<keyword evidence="2" id="KW-1185">Reference proteome</keyword>
<evidence type="ECO:0000313" key="2">
    <source>
        <dbReference type="Proteomes" id="UP001064489"/>
    </source>
</evidence>
<evidence type="ECO:0000313" key="1">
    <source>
        <dbReference type="EMBL" id="KAI9153064.1"/>
    </source>
</evidence>
<proteinExistence type="predicted"/>
<dbReference type="AlphaFoldDB" id="A0AAD5NF10"/>
<name>A0AAD5NF10_ACENE</name>
<gene>
    <name evidence="1" type="ORF">LWI28_005260</name>
</gene>
<dbReference type="PANTHER" id="PTHR11937">
    <property type="entry name" value="ACTIN"/>
    <property type="match status" value="1"/>
</dbReference>
<accession>A0AAD5NF10</accession>
<reference evidence="1" key="2">
    <citation type="submission" date="2023-02" db="EMBL/GenBank/DDBJ databases">
        <authorList>
            <person name="Swenson N.G."/>
            <person name="Wegrzyn J.L."/>
            <person name="Mcevoy S.L."/>
        </authorList>
    </citation>
    <scope>NUCLEOTIDE SEQUENCE</scope>
    <source>
        <strain evidence="1">91603</strain>
        <tissue evidence="1">Leaf</tissue>
    </source>
</reference>
<dbReference type="InterPro" id="IPR043129">
    <property type="entry name" value="ATPase_NBD"/>
</dbReference>
<protein>
    <submittedName>
        <fullName evidence="1">Uncharacterized protein</fullName>
    </submittedName>
</protein>
<sequence>MLRYEESLMEQELKDTIVGAACSELQHQLVQNWEDMGHVWDHAFFSELKIDPTKCKILLTDPPLNPSKNCKKKVC</sequence>